<reference evidence="4" key="4">
    <citation type="journal article" date="2019" name="Int. J. Syst. Evol. Microbiol.">
        <title>The Global Catalogue of Microorganisms (GCM) 10K type strain sequencing project: providing services to taxonomists for standard genome sequencing and annotation.</title>
        <authorList>
            <consortium name="The Broad Institute Genomics Platform"/>
            <consortium name="The Broad Institute Genome Sequencing Center for Infectious Disease"/>
            <person name="Wu L."/>
            <person name="Ma J."/>
        </authorList>
    </citation>
    <scope>NUCLEOTIDE SEQUENCE [LARGE SCALE GENOMIC DNA]</scope>
    <source>
        <strain evidence="4">CGMCC 1.12707</strain>
    </source>
</reference>
<dbReference type="Proteomes" id="UP000650994">
    <property type="component" value="Unassembled WGS sequence"/>
</dbReference>
<reference evidence="3" key="2">
    <citation type="submission" date="2016-11" db="EMBL/GenBank/DDBJ databases">
        <authorList>
            <person name="Varghese N."/>
            <person name="Submissions S."/>
        </authorList>
    </citation>
    <scope>NUCLEOTIDE SEQUENCE [LARGE SCALE GENOMIC DNA]</scope>
    <source>
        <strain evidence="3">DSM 27989</strain>
    </source>
</reference>
<evidence type="ECO:0008006" key="5">
    <source>
        <dbReference type="Google" id="ProtNLM"/>
    </source>
</evidence>
<dbReference type="EMBL" id="BMFL01000008">
    <property type="protein sequence ID" value="GGE97210.1"/>
    <property type="molecule type" value="Genomic_DNA"/>
</dbReference>
<protein>
    <recommendedName>
        <fullName evidence="5">Nucleotidyltransferase</fullName>
    </recommendedName>
</protein>
<dbReference type="AlphaFoldDB" id="A0A1M6YHZ3"/>
<dbReference type="EMBL" id="FRBH01000006">
    <property type="protein sequence ID" value="SHL17733.1"/>
    <property type="molecule type" value="Genomic_DNA"/>
</dbReference>
<proteinExistence type="predicted"/>
<dbReference type="Pfam" id="PF10127">
    <property type="entry name" value="RlaP"/>
    <property type="match status" value="1"/>
</dbReference>
<dbReference type="PANTHER" id="PTHR34817:SF2">
    <property type="entry name" value="NUCLEOTIDYLTRANSFERASE"/>
    <property type="match status" value="1"/>
</dbReference>
<reference evidence="2" key="3">
    <citation type="submission" date="2016-11" db="EMBL/GenBank/DDBJ databases">
        <authorList>
            <person name="Jaros S."/>
            <person name="Januszkiewicz K."/>
            <person name="Wedrychowicz H."/>
        </authorList>
    </citation>
    <scope>NUCLEOTIDE SEQUENCE [LARGE SCALE GENOMIC DNA]</scope>
    <source>
        <strain evidence="2">DSM 27989</strain>
    </source>
</reference>
<dbReference type="Proteomes" id="UP000184120">
    <property type="component" value="Unassembled WGS sequence"/>
</dbReference>
<reference evidence="1" key="5">
    <citation type="submission" date="2024-05" db="EMBL/GenBank/DDBJ databases">
        <authorList>
            <person name="Sun Q."/>
            <person name="Zhou Y."/>
        </authorList>
    </citation>
    <scope>NUCLEOTIDE SEQUENCE</scope>
    <source>
        <strain evidence="1">CGMCC 1.12707</strain>
    </source>
</reference>
<dbReference type="STRING" id="1434701.SAMN05443634_106258"/>
<name>A0A1M6YHZ3_9FLAO</name>
<evidence type="ECO:0000313" key="3">
    <source>
        <dbReference type="Proteomes" id="UP000184120"/>
    </source>
</evidence>
<keyword evidence="4" id="KW-1185">Reference proteome</keyword>
<sequence length="252" mass="30022">MMKKIIIDRLRQIEKEEKIDILFAVESGSRAWGFPSTDSDYDVRFIYKRKINDYLKIQPMDDFIDFKITDDLDFKAWDIQKVLRLILKSNYSISEYLQSPIHYIVNDRFEKDLLELVSSQFNARKVSAHYLGITTKKLIEIENSEMLKLKSLFYALRSVLSALWIVEKRTIPPMEFKDLVVLIEKENILSKIKSYWKTKEKVDESYLINKDEELINWILKLKSELKEKVEEIPTIEFDKARVDEFFIKTIGE</sequence>
<dbReference type="InterPro" id="IPR018775">
    <property type="entry name" value="RlaP"/>
</dbReference>
<gene>
    <name evidence="1" type="ORF">GCM10010984_13420</name>
    <name evidence="2" type="ORF">SAMN05443634_106258</name>
</gene>
<dbReference type="RefSeq" id="WP_083580333.1">
    <property type="nucleotide sequence ID" value="NZ_BMFL01000008.1"/>
</dbReference>
<accession>A0A1M6YHZ3</accession>
<dbReference type="PANTHER" id="PTHR34817">
    <property type="entry name" value="NUCLEOTIDYLTRANSFERASE"/>
    <property type="match status" value="1"/>
</dbReference>
<organism evidence="2 3">
    <name type="scientific">Chishuiella changwenlii</name>
    <dbReference type="NCBI Taxonomy" id="1434701"/>
    <lineage>
        <taxon>Bacteria</taxon>
        <taxon>Pseudomonadati</taxon>
        <taxon>Bacteroidota</taxon>
        <taxon>Flavobacteriia</taxon>
        <taxon>Flavobacteriales</taxon>
        <taxon>Weeksellaceae</taxon>
        <taxon>Chishuiella</taxon>
    </lineage>
</organism>
<reference evidence="1" key="1">
    <citation type="journal article" date="2014" name="Int. J. Syst. Evol. Microbiol.">
        <title>Complete genome of a new Firmicutes species belonging to the dominant human colonic microbiota ('Ruminococcus bicirculans') reveals two chromosomes and a selective capacity to utilize plant glucans.</title>
        <authorList>
            <consortium name="NISC Comparative Sequencing Program"/>
            <person name="Wegmann U."/>
            <person name="Louis P."/>
            <person name="Goesmann A."/>
            <person name="Henrissat B."/>
            <person name="Duncan S.H."/>
            <person name="Flint H.J."/>
        </authorList>
    </citation>
    <scope>NUCLEOTIDE SEQUENCE</scope>
    <source>
        <strain evidence="1">CGMCC 1.12707</strain>
    </source>
</reference>
<evidence type="ECO:0000313" key="1">
    <source>
        <dbReference type="EMBL" id="GGE97210.1"/>
    </source>
</evidence>
<evidence type="ECO:0000313" key="4">
    <source>
        <dbReference type="Proteomes" id="UP000650994"/>
    </source>
</evidence>
<dbReference type="OrthoDB" id="9796845at2"/>
<evidence type="ECO:0000313" key="2">
    <source>
        <dbReference type="EMBL" id="SHL17733.1"/>
    </source>
</evidence>